<dbReference type="Proteomes" id="UP000021816">
    <property type="component" value="Unassembled WGS sequence"/>
</dbReference>
<dbReference type="Gene3D" id="3.90.550.10">
    <property type="entry name" value="Spore Coat Polysaccharide Biosynthesis Protein SpsA, Chain A"/>
    <property type="match status" value="1"/>
</dbReference>
<dbReference type="PANTHER" id="PTHR43685">
    <property type="entry name" value="GLYCOSYLTRANSFERASE"/>
    <property type="match status" value="1"/>
</dbReference>
<dbReference type="InterPro" id="IPR050834">
    <property type="entry name" value="Glycosyltransf_2"/>
</dbReference>
<evidence type="ECO:0000313" key="3">
    <source>
        <dbReference type="Proteomes" id="UP000021816"/>
    </source>
</evidence>
<gene>
    <name evidence="2" type="primary">kfoC_1</name>
    <name evidence="2" type="ORF">AW10_00524</name>
</gene>
<dbReference type="STRING" id="1454003.AW10_00524"/>
<dbReference type="AlphaFoldDB" id="A0A011PZP5"/>
<evidence type="ECO:0000313" key="2">
    <source>
        <dbReference type="EMBL" id="EXI82417.1"/>
    </source>
</evidence>
<accession>A0A011PZP5</accession>
<protein>
    <submittedName>
        <fullName evidence="2">Chondroitin polymerase</fullName>
    </submittedName>
</protein>
<organism evidence="2 3">
    <name type="scientific">Candidatus Accumulibacter appositus</name>
    <dbReference type="NCBI Taxonomy" id="1454003"/>
    <lineage>
        <taxon>Bacteria</taxon>
        <taxon>Pseudomonadati</taxon>
        <taxon>Pseudomonadota</taxon>
        <taxon>Betaproteobacteria</taxon>
        <taxon>Candidatus Accumulibacter</taxon>
    </lineage>
</organism>
<dbReference type="InterPro" id="IPR001173">
    <property type="entry name" value="Glyco_trans_2-like"/>
</dbReference>
<reference evidence="2 3" key="1">
    <citation type="submission" date="2014-02" db="EMBL/GenBank/DDBJ databases">
        <title>Expanding our view of genomic diversity in Candidatus Accumulibacter clades.</title>
        <authorList>
            <person name="Skennerton C.T."/>
            <person name="Barr J.J."/>
            <person name="Slater F.R."/>
            <person name="Bond P.L."/>
            <person name="Tyson G.W."/>
        </authorList>
    </citation>
    <scope>NUCLEOTIDE SEQUENCE [LARGE SCALE GENOMIC DNA]</scope>
    <source>
        <strain evidence="3">BA-92</strain>
    </source>
</reference>
<dbReference type="SUPFAM" id="SSF53448">
    <property type="entry name" value="Nucleotide-diphospho-sugar transferases"/>
    <property type="match status" value="1"/>
</dbReference>
<dbReference type="InterPro" id="IPR029044">
    <property type="entry name" value="Nucleotide-diphossugar_trans"/>
</dbReference>
<evidence type="ECO:0000259" key="1">
    <source>
        <dbReference type="Pfam" id="PF00535"/>
    </source>
</evidence>
<dbReference type="PANTHER" id="PTHR43685:SF11">
    <property type="entry name" value="GLYCOSYLTRANSFERASE TAGX-RELATED"/>
    <property type="match status" value="1"/>
</dbReference>
<feature type="domain" description="Glycosyltransferase 2-like" evidence="1">
    <location>
        <begin position="13"/>
        <end position="119"/>
    </location>
</feature>
<dbReference type="EMBL" id="JEMX01000011">
    <property type="protein sequence ID" value="EXI82417.1"/>
    <property type="molecule type" value="Genomic_DNA"/>
</dbReference>
<name>A0A011PZP5_9PROT</name>
<dbReference type="PATRIC" id="fig|1454003.3.peg.538"/>
<comment type="caution">
    <text evidence="2">The sequence shown here is derived from an EMBL/GenBank/DDBJ whole genome shotgun (WGS) entry which is preliminary data.</text>
</comment>
<dbReference type="Pfam" id="PF00535">
    <property type="entry name" value="Glycos_transf_2"/>
    <property type="match status" value="1"/>
</dbReference>
<proteinExistence type="predicted"/>
<dbReference type="CDD" id="cd06433">
    <property type="entry name" value="GT_2_WfgS_like"/>
    <property type="match status" value="1"/>
</dbReference>
<sequence length="303" mass="34011">MISSGLRYQSLVSVIMPSLNQGEFIREAIDSVLGQRFRRVELIVVDGGSSDCTLSVLAELAAQDSRLRWYSAEDHGPADALNKGFLRARGTIFGWLNSDDYFTPGAIERSVQAFASSPDWLMVYGQGSHVDEAGQVLGRYPTSPPSVSLEKFAAGCFICQPTVFFRRSMWTMLGGLDLGLRTAFDFDYWVRAFKSFPNRIGLVGEMQACSRLHDACITLRMRRTVAVEGMKVLARHFGWAPGHWLLTYMEELLRLPPNERGVVDLRAHMKEAMLEVSDYLRPLELETVRRIIDGDPRLNGSPI</sequence>